<organism evidence="1">
    <name type="scientific">Oryctes rhinoceros nudivirus</name>
    <dbReference type="NCBI Taxonomy" id="92521"/>
    <lineage>
        <taxon>Viruses</taxon>
        <taxon>Viruses incertae sedis</taxon>
        <taxon>Naldaviricetes</taxon>
        <taxon>Lefavirales</taxon>
        <taxon>Nudiviridae</taxon>
        <taxon>Alphanudivirus</taxon>
        <taxon>Alphanudivirus oryrhinocerotis</taxon>
    </lineage>
</organism>
<protein>
    <submittedName>
        <fullName evidence="1">GrBNV_gp43-like protein</fullName>
    </submittedName>
</protein>
<dbReference type="EMBL" id="MZ727584">
    <property type="protein sequence ID" value="UBO76515.1"/>
    <property type="molecule type" value="Genomic_DNA"/>
</dbReference>
<sequence length="361" mass="41760">MAHIKINAVVPTRAMSATLPSNYPPKLELSEINHPNIKYIYNDKHSECYNSVPSIKSLVDMNSYVKKFAPCNEIEYSANIKFKNMTLDPQHAVRTTRYYFADTIKLYYNDDYISTKYFANADEVDGCIFTRFDYSQDGMPNMVTTKLKLIKRKFNYCGVTYSLTGSIEIEFPELLAALKARPQPNMYTRLRVFTHWYVSLVAGDGQRYVFRVAFRQINGSNGNYECNIECEDKISGPTFILCFDLLSKYYKRQYFQNGQCIQPIIAMNYDTLKLTKEQKHIIPTIRLEPKHHAIDDVEIGNDFQMLLKFMGLQSVTRLLGPIEGLPICTYATEIDEDCESISDYEELTSDESLWFNCTNCK</sequence>
<gene>
    <name evidence="1" type="ORF">SI_OrNV_gp105</name>
</gene>
<evidence type="ECO:0000313" key="1">
    <source>
        <dbReference type="EMBL" id="QKE59568.1"/>
    </source>
</evidence>
<reference evidence="2" key="2">
    <citation type="submission" date="2021-08" db="EMBL/GenBank/DDBJ databases">
        <title>Whole genome sequence of Oryctes rhinoceros Nudivirus detected in Riau Province, Indonesia.</title>
        <authorList>
            <person name="Kurnia Y.W."/>
            <person name="Tanjung Z.A."/>
            <person name="Utomo C."/>
            <person name="Naim M."/>
            <person name="Situmorang E.C."/>
            <person name="Liwang T."/>
        </authorList>
    </citation>
    <scope>NUCLEOTIDE SEQUENCE</scope>
    <source>
        <strain evidence="2">LiboV</strain>
    </source>
</reference>
<dbReference type="EMBL" id="MT150137">
    <property type="protein sequence ID" value="QKE59568.1"/>
    <property type="molecule type" value="Genomic_DNA"/>
</dbReference>
<accession>A0A7D3UMI5</accession>
<evidence type="ECO:0000313" key="2">
    <source>
        <dbReference type="EMBL" id="UBO76515.1"/>
    </source>
</evidence>
<proteinExistence type="predicted"/>
<reference evidence="1" key="1">
    <citation type="submission" date="2020-03" db="EMBL/GenBank/DDBJ databases">
        <title>Whole genome sequence of Oryctes rhinoceros Nudivirus isolated in Riau Province, Indonesia.</title>
        <authorList>
            <person name="Kurnia Y.W."/>
            <person name="Tanjung Z.A."/>
            <person name="Utomo C."/>
            <person name="Naim M."/>
            <person name="Situmorang E.C."/>
            <person name="Liwang T."/>
        </authorList>
    </citation>
    <scope>NUCLEOTIDE SEQUENCE</scope>
    <source>
        <strain evidence="1">LiboV</strain>
    </source>
</reference>
<name>A0A7D3UMI5_9VIRU</name>